<feature type="transmembrane region" description="Helical" evidence="6">
    <location>
        <begin position="244"/>
        <end position="264"/>
    </location>
</feature>
<dbReference type="SUPFAM" id="SSF103481">
    <property type="entry name" value="Multidrug resistance efflux transporter EmrE"/>
    <property type="match status" value="1"/>
</dbReference>
<keyword evidence="5 6" id="KW-0472">Membrane</keyword>
<dbReference type="Gramene" id="OE9A048868T3">
    <property type="protein sequence ID" value="OE9A048868C3"/>
    <property type="gene ID" value="OE9A048868"/>
</dbReference>
<feature type="transmembrane region" description="Helical" evidence="6">
    <location>
        <begin position="74"/>
        <end position="94"/>
    </location>
</feature>
<gene>
    <name evidence="7" type="ORF">OLEA9_A048868</name>
</gene>
<dbReference type="AlphaFoldDB" id="A0A8S0SV65"/>
<evidence type="ECO:0000256" key="5">
    <source>
        <dbReference type="ARBA" id="ARBA00023136"/>
    </source>
</evidence>
<evidence type="ECO:0000256" key="4">
    <source>
        <dbReference type="ARBA" id="ARBA00022989"/>
    </source>
</evidence>
<proteinExistence type="inferred from homology"/>
<comment type="subcellular location">
    <subcellularLocation>
        <location evidence="1">Membrane</location>
        <topology evidence="1">Multi-pass membrane protein</topology>
    </subcellularLocation>
</comment>
<comment type="similarity">
    <text evidence="2">Belongs to the nucleotide-sugar transporter family. CMP-Sialate:CMP antiporter (TC 2.A.7.12) subfamily.</text>
</comment>
<dbReference type="GO" id="GO:0015165">
    <property type="term" value="F:pyrimidine nucleotide-sugar transmembrane transporter activity"/>
    <property type="evidence" value="ECO:0007669"/>
    <property type="project" value="InterPro"/>
</dbReference>
<feature type="transmembrane region" description="Helical" evidence="6">
    <location>
        <begin position="106"/>
        <end position="130"/>
    </location>
</feature>
<feature type="transmembrane region" description="Helical" evidence="6">
    <location>
        <begin position="315"/>
        <end position="342"/>
    </location>
</feature>
<feature type="transmembrane region" description="Helical" evidence="6">
    <location>
        <begin position="150"/>
        <end position="167"/>
    </location>
</feature>
<dbReference type="GO" id="GO:0000139">
    <property type="term" value="C:Golgi membrane"/>
    <property type="evidence" value="ECO:0007669"/>
    <property type="project" value="InterPro"/>
</dbReference>
<accession>A0A8S0SV65</accession>
<evidence type="ECO:0000256" key="6">
    <source>
        <dbReference type="SAM" id="Phobius"/>
    </source>
</evidence>
<reference evidence="7 8" key="1">
    <citation type="submission" date="2019-12" db="EMBL/GenBank/DDBJ databases">
        <authorList>
            <person name="Alioto T."/>
            <person name="Alioto T."/>
            <person name="Gomez Garrido J."/>
        </authorList>
    </citation>
    <scope>NUCLEOTIDE SEQUENCE [LARGE SCALE GENOMIC DNA]</scope>
</reference>
<sequence>MKNGMIECSVCHSKLVSPSTKSVSRAYDRHRNKISSKQRALNFLLVGGDCVLVGLQPILVFMSKVDGKFKFSPISVNFLTEAVKVIFAIVMLLIQARRQKVGEKPLLSISTFIQAARSNVLLAVPAFLYAINNYLKFIMQLYFNPATVKMLSNLKVLVIAVLLKIIMKRRFSTIQWEALALLLIGISINQLRSLPEGTTALGLPVTTGAYLYTLIFVTVPSMASVFNEYAMKSQYDTSIYLQNLFLYGYGAIFNFLGILLTAIFKGPSSFDIMEGHSKETMLLICNNAAQGILSSFFFKYADTILKKYSSTVATIFTGIASALLFGHALTINFMLGISVVFISMHQFFSPFAKVKEDQENGVLERVDVQDKNRLVITWELMKESLFFPFKFPEICLLEDIEQSSSVTKIKCAHTIISLLRMSSSGDHGFILFDTCIRPEEVGYTIRGKLFLKQHVEKRKATWLSTVLRVYVYHLLQTTNRLNLDLFAISKHDLHSFVIFFLFFLIFST</sequence>
<keyword evidence="4 6" id="KW-1133">Transmembrane helix</keyword>
<organism evidence="7 8">
    <name type="scientific">Olea europaea subsp. europaea</name>
    <dbReference type="NCBI Taxonomy" id="158383"/>
    <lineage>
        <taxon>Eukaryota</taxon>
        <taxon>Viridiplantae</taxon>
        <taxon>Streptophyta</taxon>
        <taxon>Embryophyta</taxon>
        <taxon>Tracheophyta</taxon>
        <taxon>Spermatophyta</taxon>
        <taxon>Magnoliopsida</taxon>
        <taxon>eudicotyledons</taxon>
        <taxon>Gunneridae</taxon>
        <taxon>Pentapetalae</taxon>
        <taxon>asterids</taxon>
        <taxon>lamiids</taxon>
        <taxon>Lamiales</taxon>
        <taxon>Oleaceae</taxon>
        <taxon>Oleeae</taxon>
        <taxon>Olea</taxon>
    </lineage>
</organism>
<evidence type="ECO:0000256" key="1">
    <source>
        <dbReference type="ARBA" id="ARBA00004141"/>
    </source>
</evidence>
<feature type="transmembrane region" description="Helical" evidence="6">
    <location>
        <begin position="40"/>
        <end position="62"/>
    </location>
</feature>
<protein>
    <submittedName>
        <fullName evidence="7">CMP-sialic acid transporter 2</fullName>
    </submittedName>
</protein>
<evidence type="ECO:0000256" key="3">
    <source>
        <dbReference type="ARBA" id="ARBA00022692"/>
    </source>
</evidence>
<dbReference type="PANTHER" id="PTHR10231">
    <property type="entry name" value="NUCLEOTIDE-SUGAR TRANSMEMBRANE TRANSPORTER"/>
    <property type="match status" value="1"/>
</dbReference>
<dbReference type="InterPro" id="IPR037185">
    <property type="entry name" value="EmrE-like"/>
</dbReference>
<dbReference type="Proteomes" id="UP000594638">
    <property type="component" value="Unassembled WGS sequence"/>
</dbReference>
<keyword evidence="3 6" id="KW-0812">Transmembrane</keyword>
<evidence type="ECO:0000313" key="7">
    <source>
        <dbReference type="EMBL" id="CAA2995595.1"/>
    </source>
</evidence>
<dbReference type="EMBL" id="CACTIH010005504">
    <property type="protein sequence ID" value="CAA2995595.1"/>
    <property type="molecule type" value="Genomic_DNA"/>
</dbReference>
<dbReference type="OrthoDB" id="419167at2759"/>
<keyword evidence="8" id="KW-1185">Reference proteome</keyword>
<dbReference type="InterPro" id="IPR007271">
    <property type="entry name" value="Nuc_sug_transpt"/>
</dbReference>
<feature type="transmembrane region" description="Helical" evidence="6">
    <location>
        <begin position="203"/>
        <end position="223"/>
    </location>
</feature>
<evidence type="ECO:0000256" key="2">
    <source>
        <dbReference type="ARBA" id="ARBA00006447"/>
    </source>
</evidence>
<name>A0A8S0SV65_OLEEU</name>
<feature type="transmembrane region" description="Helical" evidence="6">
    <location>
        <begin position="174"/>
        <end position="191"/>
    </location>
</feature>
<evidence type="ECO:0000313" key="8">
    <source>
        <dbReference type="Proteomes" id="UP000594638"/>
    </source>
</evidence>
<comment type="caution">
    <text evidence="7">The sequence shown here is derived from an EMBL/GenBank/DDBJ whole genome shotgun (WGS) entry which is preliminary data.</text>
</comment>
<dbReference type="Pfam" id="PF04142">
    <property type="entry name" value="Nuc_sug_transp"/>
    <property type="match status" value="1"/>
</dbReference>